<proteinExistence type="inferred from homology"/>
<dbReference type="GO" id="GO:0016757">
    <property type="term" value="F:glycosyltransferase activity"/>
    <property type="evidence" value="ECO:0007669"/>
    <property type="project" value="UniProtKB-KW"/>
</dbReference>
<evidence type="ECO:0000313" key="7">
    <source>
        <dbReference type="Proteomes" id="UP000000370"/>
    </source>
</evidence>
<dbReference type="RefSeq" id="WP_012200818.1">
    <property type="nucleotide sequence ID" value="NC_010001.1"/>
</dbReference>
<dbReference type="eggNOG" id="COG1216">
    <property type="taxonomic scope" value="Bacteria"/>
</dbReference>
<dbReference type="Pfam" id="PF00535">
    <property type="entry name" value="Glycos_transf_2"/>
    <property type="match status" value="1"/>
</dbReference>
<dbReference type="EMBL" id="CP000885">
    <property type="protein sequence ID" value="ABX43167.1"/>
    <property type="molecule type" value="Genomic_DNA"/>
</dbReference>
<dbReference type="OrthoDB" id="9771846at2"/>
<dbReference type="KEGG" id="cpy:Cphy_2807"/>
<reference evidence="7" key="1">
    <citation type="submission" date="2007-11" db="EMBL/GenBank/DDBJ databases">
        <title>Complete genome sequence of Clostridium phytofermentans ISDg.</title>
        <authorList>
            <person name="Leschine S.B."/>
            <person name="Warnick T.A."/>
            <person name="Blanchard J.L."/>
            <person name="Schnell D.J."/>
            <person name="Petit E.L."/>
            <person name="LaTouf W.G."/>
            <person name="Copeland A."/>
            <person name="Lucas S."/>
            <person name="Lapidus A."/>
            <person name="Barry K."/>
            <person name="Glavina del Rio T."/>
            <person name="Dalin E."/>
            <person name="Tice H."/>
            <person name="Pitluck S."/>
            <person name="Kiss H."/>
            <person name="Brettin T."/>
            <person name="Bruce D."/>
            <person name="Detter J.C."/>
            <person name="Han C."/>
            <person name="Kuske C."/>
            <person name="Schmutz J."/>
            <person name="Larimer F."/>
            <person name="Land M."/>
            <person name="Hauser L."/>
            <person name="Kyrpides N."/>
            <person name="Kim E.A."/>
            <person name="Richardson P."/>
        </authorList>
    </citation>
    <scope>NUCLEOTIDE SEQUENCE [LARGE SCALE GENOMIC DNA]</scope>
    <source>
        <strain evidence="7">ATCC 700394 / DSM 18823 / ISDg</strain>
    </source>
</reference>
<comment type="similarity">
    <text evidence="2">Belongs to the glycosyltransferase 2 family.</text>
</comment>
<evidence type="ECO:0000256" key="3">
    <source>
        <dbReference type="ARBA" id="ARBA00022676"/>
    </source>
</evidence>
<dbReference type="STRING" id="357809.Cphy_2807"/>
<feature type="domain" description="Glycosyltransferase 2-like" evidence="5">
    <location>
        <begin position="5"/>
        <end position="154"/>
    </location>
</feature>
<dbReference type="SUPFAM" id="SSF53448">
    <property type="entry name" value="Nucleotide-diphospho-sugar transferases"/>
    <property type="match status" value="1"/>
</dbReference>
<evidence type="ECO:0000256" key="4">
    <source>
        <dbReference type="ARBA" id="ARBA00022679"/>
    </source>
</evidence>
<protein>
    <submittedName>
        <fullName evidence="6">Glycosyl transferase family 2</fullName>
    </submittedName>
</protein>
<dbReference type="InterPro" id="IPR029044">
    <property type="entry name" value="Nucleotide-diphossugar_trans"/>
</dbReference>
<evidence type="ECO:0000256" key="2">
    <source>
        <dbReference type="ARBA" id="ARBA00006739"/>
    </source>
</evidence>
<dbReference type="PANTHER" id="PTHR43179:SF12">
    <property type="entry name" value="GALACTOFURANOSYLTRANSFERASE GLFT2"/>
    <property type="match status" value="1"/>
</dbReference>
<dbReference type="HOGENOM" id="CLU_655076_0_0_9"/>
<dbReference type="InterPro" id="IPR001173">
    <property type="entry name" value="Glyco_trans_2-like"/>
</dbReference>
<dbReference type="PANTHER" id="PTHR43179">
    <property type="entry name" value="RHAMNOSYLTRANSFERASE WBBL"/>
    <property type="match status" value="1"/>
</dbReference>
<accession>A9KNZ7</accession>
<name>A9KNZ7_LACP7</name>
<dbReference type="Proteomes" id="UP000000370">
    <property type="component" value="Chromosome"/>
</dbReference>
<organism evidence="6 7">
    <name type="scientific">Lachnoclostridium phytofermentans (strain ATCC 700394 / DSM 18823 / ISDg)</name>
    <name type="common">Clostridium phytofermentans</name>
    <dbReference type="NCBI Taxonomy" id="357809"/>
    <lineage>
        <taxon>Bacteria</taxon>
        <taxon>Bacillati</taxon>
        <taxon>Bacillota</taxon>
        <taxon>Clostridia</taxon>
        <taxon>Lachnospirales</taxon>
        <taxon>Lachnospiraceae</taxon>
    </lineage>
</organism>
<evidence type="ECO:0000259" key="5">
    <source>
        <dbReference type="Pfam" id="PF00535"/>
    </source>
</evidence>
<dbReference type="AlphaFoldDB" id="A9KNZ7"/>
<keyword evidence="3" id="KW-0328">Glycosyltransferase</keyword>
<keyword evidence="7" id="KW-1185">Reference proteome</keyword>
<keyword evidence="4 6" id="KW-0808">Transferase</keyword>
<dbReference type="CAZy" id="GT2">
    <property type="family name" value="Glycosyltransferase Family 2"/>
</dbReference>
<evidence type="ECO:0000313" key="6">
    <source>
        <dbReference type="EMBL" id="ABX43167.1"/>
    </source>
</evidence>
<comment type="pathway">
    <text evidence="1">Cell wall biogenesis; cell wall polysaccharide biosynthesis.</text>
</comment>
<evidence type="ECO:0000256" key="1">
    <source>
        <dbReference type="ARBA" id="ARBA00004776"/>
    </source>
</evidence>
<dbReference type="Gene3D" id="3.90.550.10">
    <property type="entry name" value="Spore Coat Polysaccharide Biosynthesis Protein SpsA, Chain A"/>
    <property type="match status" value="1"/>
</dbReference>
<gene>
    <name evidence="6" type="ordered locus">Cphy_2807</name>
</gene>
<sequence>MAYYSFVMVCYNNWNFTVKAVKSFFDYLNPIHQNKGIELIIVNNGSNDETEAGIEEFRIKFKEVSEIKTVHLEKNLGYIAGVNIGLSYCSGEIITLLNNDLIFCPGWFDSLANIFDADLTVGAATPLLTNGSGAENIELEYKNPEMKLAFFKSKETMNYYAEKIMEKNHKAIINSNRLVGTCIAFRKDILLLVGGMDFWFGIGMFDDDDFSIRINLAGYKTVIVGGSFVYHIGSATFSKYTQINNAAVISNKKKFLRKWKIKCTENAEGLYSRDDVHLRTNYIRKKHFIPFEFSQFKKPLEISSAKKTDIKRILFVADWTNLKSGWVKELERNLLHTDAKEEINLWIPSEYFSKNEVENEVNKINSTDSKVNYIEKDINPEDLLEFLSSFDTVIPVTDDFVNRYIIYLAKQLNIEVARL</sequence>